<feature type="signal peptide" evidence="1">
    <location>
        <begin position="1"/>
        <end position="17"/>
    </location>
</feature>
<evidence type="ECO:0000313" key="3">
    <source>
        <dbReference type="Proteomes" id="UP000322667"/>
    </source>
</evidence>
<gene>
    <name evidence="2" type="ORF">ES332_A04G145100v1</name>
</gene>
<name>A0A5D2QYS5_GOSTO</name>
<sequence length="57" mass="6665">MKRKIFMMMIIIKRCIACISKLSPKSASFSTLLISKQQQNKSFQLMGVIKRREFGRI</sequence>
<keyword evidence="1" id="KW-0732">Signal</keyword>
<reference evidence="2 3" key="1">
    <citation type="submission" date="2019-07" db="EMBL/GenBank/DDBJ databases">
        <title>WGS assembly of Gossypium tomentosum.</title>
        <authorList>
            <person name="Chen Z.J."/>
            <person name="Sreedasyam A."/>
            <person name="Ando A."/>
            <person name="Song Q."/>
            <person name="De L."/>
            <person name="Hulse-Kemp A."/>
            <person name="Ding M."/>
            <person name="Ye W."/>
            <person name="Kirkbride R."/>
            <person name="Jenkins J."/>
            <person name="Plott C."/>
            <person name="Lovell J."/>
            <person name="Lin Y.-M."/>
            <person name="Vaughn R."/>
            <person name="Liu B."/>
            <person name="Li W."/>
            <person name="Simpson S."/>
            <person name="Scheffler B."/>
            <person name="Saski C."/>
            <person name="Grover C."/>
            <person name="Hu G."/>
            <person name="Conover J."/>
            <person name="Carlson J."/>
            <person name="Shu S."/>
            <person name="Boston L."/>
            <person name="Williams M."/>
            <person name="Peterson D."/>
            <person name="Mcgee K."/>
            <person name="Jones D."/>
            <person name="Wendel J."/>
            <person name="Stelly D."/>
            <person name="Grimwood J."/>
            <person name="Schmutz J."/>
        </authorList>
    </citation>
    <scope>NUCLEOTIDE SEQUENCE [LARGE SCALE GENOMIC DNA]</scope>
    <source>
        <strain evidence="2">7179.01</strain>
    </source>
</reference>
<feature type="chain" id="PRO_5023000993" evidence="1">
    <location>
        <begin position="18"/>
        <end position="57"/>
    </location>
</feature>
<organism evidence="2 3">
    <name type="scientific">Gossypium tomentosum</name>
    <name type="common">Hawaiian cotton</name>
    <name type="synonym">Gossypium sandvicense</name>
    <dbReference type="NCBI Taxonomy" id="34277"/>
    <lineage>
        <taxon>Eukaryota</taxon>
        <taxon>Viridiplantae</taxon>
        <taxon>Streptophyta</taxon>
        <taxon>Embryophyta</taxon>
        <taxon>Tracheophyta</taxon>
        <taxon>Spermatophyta</taxon>
        <taxon>Magnoliopsida</taxon>
        <taxon>eudicotyledons</taxon>
        <taxon>Gunneridae</taxon>
        <taxon>Pentapetalae</taxon>
        <taxon>rosids</taxon>
        <taxon>malvids</taxon>
        <taxon>Malvales</taxon>
        <taxon>Malvaceae</taxon>
        <taxon>Malvoideae</taxon>
        <taxon>Gossypium</taxon>
    </lineage>
</organism>
<dbReference type="AlphaFoldDB" id="A0A5D2QYS5"/>
<dbReference type="Proteomes" id="UP000322667">
    <property type="component" value="Chromosome A04"/>
</dbReference>
<dbReference type="EMBL" id="CM017613">
    <property type="protein sequence ID" value="TYI33589.1"/>
    <property type="molecule type" value="Genomic_DNA"/>
</dbReference>
<evidence type="ECO:0000313" key="2">
    <source>
        <dbReference type="EMBL" id="TYI33589.1"/>
    </source>
</evidence>
<accession>A0A5D2QYS5</accession>
<proteinExistence type="predicted"/>
<protein>
    <submittedName>
        <fullName evidence="2">Uncharacterized protein</fullName>
    </submittedName>
</protein>
<evidence type="ECO:0000256" key="1">
    <source>
        <dbReference type="SAM" id="SignalP"/>
    </source>
</evidence>
<keyword evidence="3" id="KW-1185">Reference proteome</keyword>